<keyword evidence="2" id="KW-1133">Transmembrane helix</keyword>
<evidence type="ECO:0008006" key="5">
    <source>
        <dbReference type="Google" id="ProtNLM"/>
    </source>
</evidence>
<keyword evidence="2" id="KW-0472">Membrane</keyword>
<evidence type="ECO:0000256" key="2">
    <source>
        <dbReference type="SAM" id="Phobius"/>
    </source>
</evidence>
<keyword evidence="2" id="KW-0812">Transmembrane</keyword>
<dbReference type="Proteomes" id="UP000037939">
    <property type="component" value="Unassembled WGS sequence"/>
</dbReference>
<protein>
    <recommendedName>
        <fullName evidence="5">Hemolysin XhlA</fullName>
    </recommendedName>
</protein>
<gene>
    <name evidence="3" type="ORF">WG78_21435</name>
</gene>
<evidence type="ECO:0000313" key="4">
    <source>
        <dbReference type="Proteomes" id="UP000037939"/>
    </source>
</evidence>
<dbReference type="OrthoDB" id="6548186at2"/>
<name>A0A0N0GKL8_9NEIS</name>
<organism evidence="3 4">
    <name type="scientific">Amantichitinum ursilacus</name>
    <dbReference type="NCBI Taxonomy" id="857265"/>
    <lineage>
        <taxon>Bacteria</taxon>
        <taxon>Pseudomonadati</taxon>
        <taxon>Pseudomonadota</taxon>
        <taxon>Betaproteobacteria</taxon>
        <taxon>Neisseriales</taxon>
        <taxon>Chitinibacteraceae</taxon>
        <taxon>Amantichitinum</taxon>
    </lineage>
</organism>
<feature type="transmembrane region" description="Helical" evidence="2">
    <location>
        <begin position="91"/>
        <end position="109"/>
    </location>
</feature>
<feature type="compositionally biased region" description="Basic and acidic residues" evidence="1">
    <location>
        <begin position="1"/>
        <end position="10"/>
    </location>
</feature>
<comment type="caution">
    <text evidence="3">The sequence shown here is derived from an EMBL/GenBank/DDBJ whole genome shotgun (WGS) entry which is preliminary data.</text>
</comment>
<evidence type="ECO:0000256" key="1">
    <source>
        <dbReference type="SAM" id="MobiDB-lite"/>
    </source>
</evidence>
<dbReference type="Gene3D" id="1.20.5.170">
    <property type="match status" value="1"/>
</dbReference>
<sequence length="114" mass="13012">MNRYHNEKLRRATTRRPPYHSDPDRQYGREVVELRLGQLENSVIDIRADISSMTHDISALRQDVSVLRTEVSFIRTDYASKADLLAATHKILMWVISSVILAQLLPAAIQRLAG</sequence>
<evidence type="ECO:0000313" key="3">
    <source>
        <dbReference type="EMBL" id="KPC49125.1"/>
    </source>
</evidence>
<keyword evidence="4" id="KW-1185">Reference proteome</keyword>
<accession>A0A0N0GKL8</accession>
<reference evidence="3 4" key="1">
    <citation type="submission" date="2015-07" db="EMBL/GenBank/DDBJ databases">
        <title>Draft genome sequence of the Amantichitinum ursilacus IGB-41, a new chitin-degrading bacterium.</title>
        <authorList>
            <person name="Kirstahler P."/>
            <person name="Guenther M."/>
            <person name="Grumaz C."/>
            <person name="Rupp S."/>
            <person name="Zibek S."/>
            <person name="Sohn K."/>
        </authorList>
    </citation>
    <scope>NUCLEOTIDE SEQUENCE [LARGE SCALE GENOMIC DNA]</scope>
    <source>
        <strain evidence="3 4">IGB-41</strain>
    </source>
</reference>
<dbReference type="EMBL" id="LAQT01000038">
    <property type="protein sequence ID" value="KPC49125.1"/>
    <property type="molecule type" value="Genomic_DNA"/>
</dbReference>
<dbReference type="RefSeq" id="WP_053939856.1">
    <property type="nucleotide sequence ID" value="NZ_LAQT01000038.1"/>
</dbReference>
<dbReference type="STRING" id="857265.WG78_21435"/>
<proteinExistence type="predicted"/>
<feature type="region of interest" description="Disordered" evidence="1">
    <location>
        <begin position="1"/>
        <end position="25"/>
    </location>
</feature>
<dbReference type="AlphaFoldDB" id="A0A0N0GKL8"/>